<reference evidence="6" key="4">
    <citation type="journal article" date="2023" name="Microbiol. Resour. Announc.">
        <title>Complete Genome Sequence of Vulcanisaeta souniana Strain IC-059, a Hyperthermophilic Archaeon Isolated from Hot Spring Water in Japan.</title>
        <authorList>
            <person name="Kato S."/>
            <person name="Itoh T."/>
            <person name="Wu L."/>
            <person name="Ma J."/>
            <person name="Ohkuma M."/>
        </authorList>
    </citation>
    <scope>NUCLEOTIDE SEQUENCE</scope>
    <source>
        <strain evidence="6">JCM 11219</strain>
    </source>
</reference>
<keyword evidence="1" id="KW-0805">Transcription regulation</keyword>
<evidence type="ECO:0000256" key="3">
    <source>
        <dbReference type="ARBA" id="ARBA00023163"/>
    </source>
</evidence>
<reference evidence="7" key="1">
    <citation type="journal article" date="2014" name="Int. J. Syst. Evol. Microbiol.">
        <title>Complete genome sequence of Corynebacterium casei LMG S-19264T (=DSM 44701T), isolated from a smear-ripened cheese.</title>
        <authorList>
            <consortium name="US DOE Joint Genome Institute (JGI-PGF)"/>
            <person name="Walter F."/>
            <person name="Albersmeier A."/>
            <person name="Kalinowski J."/>
            <person name="Ruckert C."/>
        </authorList>
    </citation>
    <scope>NUCLEOTIDE SEQUENCE</scope>
    <source>
        <strain evidence="7">JCM 11219</strain>
    </source>
</reference>
<dbReference type="SUPFAM" id="SSF54909">
    <property type="entry name" value="Dimeric alpha+beta barrel"/>
    <property type="match status" value="1"/>
</dbReference>
<dbReference type="Proteomes" id="UP000657075">
    <property type="component" value="Unassembled WGS sequence"/>
</dbReference>
<keyword evidence="2" id="KW-0238">DNA-binding</keyword>
<dbReference type="RefSeq" id="WP_188603095.1">
    <property type="nucleotide sequence ID" value="NZ_AP026830.1"/>
</dbReference>
<dbReference type="InterPro" id="IPR036388">
    <property type="entry name" value="WH-like_DNA-bd_sf"/>
</dbReference>
<evidence type="ECO:0000313" key="8">
    <source>
        <dbReference type="Proteomes" id="UP000657075"/>
    </source>
</evidence>
<dbReference type="Pfam" id="PF01037">
    <property type="entry name" value="AsnC_trans_reg"/>
    <property type="match status" value="1"/>
</dbReference>
<evidence type="ECO:0000313" key="6">
    <source>
        <dbReference type="EMBL" id="BDR93344.1"/>
    </source>
</evidence>
<keyword evidence="3" id="KW-0804">Transcription</keyword>
<dbReference type="AlphaFoldDB" id="A0A830EEZ7"/>
<evidence type="ECO:0000256" key="2">
    <source>
        <dbReference type="ARBA" id="ARBA00023125"/>
    </source>
</evidence>
<dbReference type="EMBL" id="BMNM01000004">
    <property type="protein sequence ID" value="GGI76401.1"/>
    <property type="molecule type" value="Genomic_DNA"/>
</dbReference>
<dbReference type="GeneID" id="76207977"/>
<dbReference type="Pfam" id="PF13412">
    <property type="entry name" value="HTH_24"/>
    <property type="match status" value="1"/>
</dbReference>
<sequence>MTIIDKLDKEILKEVQKDGRLQLSKLAEILNRPRTTVATRLARLEDDKVITSYRAVIDPLKVGFSLLAYVLISVRRSAPSGGKSAQVVLVERILKDSDEDPRLPWIEEAYVITGHYDLLLKVWAKDLRQLSYFLINYLPTHPDIAQTETMLVLELVSDWRDRLIPIDKVLPD</sequence>
<dbReference type="PROSITE" id="PS50956">
    <property type="entry name" value="HTH_ASNC_2"/>
    <property type="match status" value="1"/>
</dbReference>
<dbReference type="PANTHER" id="PTHR30154">
    <property type="entry name" value="LEUCINE-RESPONSIVE REGULATORY PROTEIN"/>
    <property type="match status" value="1"/>
</dbReference>
<proteinExistence type="predicted"/>
<dbReference type="SUPFAM" id="SSF46785">
    <property type="entry name" value="Winged helix' DNA-binding domain"/>
    <property type="match status" value="1"/>
</dbReference>
<dbReference type="InterPro" id="IPR019887">
    <property type="entry name" value="Tscrpt_reg_AsnC/Lrp_C"/>
</dbReference>
<evidence type="ECO:0000256" key="1">
    <source>
        <dbReference type="ARBA" id="ARBA00023015"/>
    </source>
</evidence>
<reference evidence="7" key="2">
    <citation type="submission" date="2020-09" db="EMBL/GenBank/DDBJ databases">
        <authorList>
            <person name="Sun Q."/>
            <person name="Ohkuma M."/>
        </authorList>
    </citation>
    <scope>NUCLEOTIDE SEQUENCE</scope>
    <source>
        <strain evidence="7">JCM 11219</strain>
    </source>
</reference>
<dbReference type="OrthoDB" id="6995at2157"/>
<dbReference type="PANTHER" id="PTHR30154:SF34">
    <property type="entry name" value="TRANSCRIPTIONAL REGULATOR AZLB"/>
    <property type="match status" value="1"/>
</dbReference>
<organism evidence="7 8">
    <name type="scientific">Vulcanisaeta souniana JCM 11219</name>
    <dbReference type="NCBI Taxonomy" id="1293586"/>
    <lineage>
        <taxon>Archaea</taxon>
        <taxon>Thermoproteota</taxon>
        <taxon>Thermoprotei</taxon>
        <taxon>Thermoproteales</taxon>
        <taxon>Thermoproteaceae</taxon>
        <taxon>Vulcanisaeta</taxon>
    </lineage>
</organism>
<feature type="domain" description="HTH asnC-type" evidence="5">
    <location>
        <begin position="4"/>
        <end position="65"/>
    </location>
</feature>
<dbReference type="InterPro" id="IPR000485">
    <property type="entry name" value="AsnC-type_HTH_dom"/>
</dbReference>
<dbReference type="EMBL" id="AP026830">
    <property type="protein sequence ID" value="BDR93344.1"/>
    <property type="molecule type" value="Genomic_DNA"/>
</dbReference>
<dbReference type="InterPro" id="IPR011008">
    <property type="entry name" value="Dimeric_a/b-barrel"/>
</dbReference>
<dbReference type="GO" id="GO:0043200">
    <property type="term" value="P:response to amino acid"/>
    <property type="evidence" value="ECO:0007669"/>
    <property type="project" value="TreeGrafter"/>
</dbReference>
<dbReference type="Gene3D" id="1.10.10.10">
    <property type="entry name" value="Winged helix-like DNA-binding domain superfamily/Winged helix DNA-binding domain"/>
    <property type="match status" value="1"/>
</dbReference>
<dbReference type="GO" id="GO:0043565">
    <property type="term" value="F:sequence-specific DNA binding"/>
    <property type="evidence" value="ECO:0007669"/>
    <property type="project" value="InterPro"/>
</dbReference>
<protein>
    <submittedName>
        <fullName evidence="7">AsnC family transcriptional regulator</fullName>
    </submittedName>
</protein>
<evidence type="ECO:0000256" key="4">
    <source>
        <dbReference type="ARBA" id="ARBA00029440"/>
    </source>
</evidence>
<reference evidence="9" key="3">
    <citation type="submission" date="2022-09" db="EMBL/GenBank/DDBJ databases">
        <title>Complete genome sequence of Vulcanisaeta souniana.</title>
        <authorList>
            <person name="Kato S."/>
            <person name="Itoh T."/>
            <person name="Ohkuma M."/>
        </authorList>
    </citation>
    <scope>NUCLEOTIDE SEQUENCE [LARGE SCALE GENOMIC DNA]</scope>
    <source>
        <strain evidence="9">JCM 11219</strain>
    </source>
</reference>
<keyword evidence="9" id="KW-1185">Reference proteome</keyword>
<dbReference type="InterPro" id="IPR019888">
    <property type="entry name" value="Tscrpt_reg_AsnC-like"/>
</dbReference>
<evidence type="ECO:0000313" key="9">
    <source>
        <dbReference type="Proteomes" id="UP001060771"/>
    </source>
</evidence>
<dbReference type="Proteomes" id="UP001060771">
    <property type="component" value="Chromosome"/>
</dbReference>
<accession>A0A830EEZ7</accession>
<evidence type="ECO:0000259" key="5">
    <source>
        <dbReference type="PROSITE" id="PS50956"/>
    </source>
</evidence>
<dbReference type="Gene3D" id="3.30.70.920">
    <property type="match status" value="1"/>
</dbReference>
<name>A0A830EEZ7_9CREN</name>
<evidence type="ECO:0000313" key="7">
    <source>
        <dbReference type="EMBL" id="GGI76401.1"/>
    </source>
</evidence>
<gene>
    <name evidence="7" type="ORF">GCM10007112_11500</name>
    <name evidence="6" type="ORF">Vsou_24370</name>
</gene>
<dbReference type="SMART" id="SM00344">
    <property type="entry name" value="HTH_ASNC"/>
    <property type="match status" value="1"/>
</dbReference>
<comment type="pathway">
    <text evidence="4">Amino-acid biosynthesis.</text>
</comment>
<dbReference type="GO" id="GO:0005829">
    <property type="term" value="C:cytosol"/>
    <property type="evidence" value="ECO:0007669"/>
    <property type="project" value="TreeGrafter"/>
</dbReference>
<dbReference type="InterPro" id="IPR036390">
    <property type="entry name" value="WH_DNA-bd_sf"/>
</dbReference>
<dbReference type="PRINTS" id="PR00033">
    <property type="entry name" value="HTHASNC"/>
</dbReference>